<dbReference type="EMBL" id="JBFNXQ010000021">
    <property type="protein sequence ID" value="MEX5718463.1"/>
    <property type="molecule type" value="Genomic_DNA"/>
</dbReference>
<name>A0ABV3XD31_9ACTN</name>
<evidence type="ECO:0000313" key="1">
    <source>
        <dbReference type="EMBL" id="MEX5718463.1"/>
    </source>
</evidence>
<dbReference type="Proteomes" id="UP001560045">
    <property type="component" value="Unassembled WGS sequence"/>
</dbReference>
<organism evidence="1 2">
    <name type="scientific">Geodermatophilus maliterrae</name>
    <dbReference type="NCBI Taxonomy" id="3162531"/>
    <lineage>
        <taxon>Bacteria</taxon>
        <taxon>Bacillati</taxon>
        <taxon>Actinomycetota</taxon>
        <taxon>Actinomycetes</taxon>
        <taxon>Geodermatophilales</taxon>
        <taxon>Geodermatophilaceae</taxon>
        <taxon>Geodermatophilus</taxon>
    </lineage>
</organism>
<dbReference type="RefSeq" id="WP_369205339.1">
    <property type="nucleotide sequence ID" value="NZ_JBFNXQ010000021.1"/>
</dbReference>
<keyword evidence="2" id="KW-1185">Reference proteome</keyword>
<gene>
    <name evidence="1" type="ORF">ABQ292_08815</name>
</gene>
<reference evidence="1 2" key="1">
    <citation type="submission" date="2024-06" db="EMBL/GenBank/DDBJ databases">
        <title>Draft genome sequence of Geodermatophilus badlandi, a novel member of the Geodermatophilaceae isolated from badland sedimentary rocks in the Red desert, Wyoming, USA.</title>
        <authorList>
            <person name="Ben Tekaya S."/>
            <person name="Nouioui I."/>
            <person name="Flores G.M."/>
            <person name="Shaal M.N."/>
            <person name="Bredoire F."/>
            <person name="Basile F."/>
            <person name="Van Diepen L."/>
            <person name="Ward N.L."/>
        </authorList>
    </citation>
    <scope>NUCLEOTIDE SEQUENCE [LARGE SCALE GENOMIC DNA]</scope>
    <source>
        <strain evidence="1 2">WL48A</strain>
    </source>
</reference>
<evidence type="ECO:0000313" key="2">
    <source>
        <dbReference type="Proteomes" id="UP001560045"/>
    </source>
</evidence>
<accession>A0ABV3XD31</accession>
<comment type="caution">
    <text evidence="1">The sequence shown here is derived from an EMBL/GenBank/DDBJ whole genome shotgun (WGS) entry which is preliminary data.</text>
</comment>
<sequence>MGWMGLVVDDQEHKGWMVPLVADGGQGAGASSARGVLVARRPDDGPRNGDRVRLTDHDGSAVEGIWQDSAVLGHAGIVHADTGGSLRCQVIEVICQGAIWNAQCSLLPS</sequence>
<proteinExistence type="predicted"/>
<protein>
    <submittedName>
        <fullName evidence="1">Uncharacterized protein</fullName>
    </submittedName>
</protein>